<dbReference type="GO" id="GO:0005524">
    <property type="term" value="F:ATP binding"/>
    <property type="evidence" value="ECO:0007669"/>
    <property type="project" value="UniProtKB-KW"/>
</dbReference>
<comment type="caution">
    <text evidence="10">The sequence shown here is derived from an EMBL/GenBank/DDBJ whole genome shotgun (WGS) entry which is preliminary data.</text>
</comment>
<dbReference type="EMBL" id="CABM01000031">
    <property type="protein sequence ID" value="CBH96791.1"/>
    <property type="molecule type" value="Genomic_DNA"/>
</dbReference>
<dbReference type="Gene3D" id="3.40.50.620">
    <property type="entry name" value="HUPs"/>
    <property type="match status" value="1"/>
</dbReference>
<dbReference type="SUPFAM" id="SSF52402">
    <property type="entry name" value="Adenine nucleotide alpha hydrolases-like"/>
    <property type="match status" value="1"/>
</dbReference>
<proteinExistence type="inferred from homology"/>
<dbReference type="AlphaFoldDB" id="E6PPD9"/>
<evidence type="ECO:0000256" key="1">
    <source>
        <dbReference type="ARBA" id="ARBA00004790"/>
    </source>
</evidence>
<dbReference type="GO" id="GO:0046872">
    <property type="term" value="F:metal ion binding"/>
    <property type="evidence" value="ECO:0007669"/>
    <property type="project" value="UniProtKB-KW"/>
</dbReference>
<dbReference type="InterPro" id="IPR003694">
    <property type="entry name" value="NAD_synthase"/>
</dbReference>
<evidence type="ECO:0000256" key="5">
    <source>
        <dbReference type="ARBA" id="ARBA00022741"/>
    </source>
</evidence>
<evidence type="ECO:0000256" key="8">
    <source>
        <dbReference type="ARBA" id="ARBA00023027"/>
    </source>
</evidence>
<comment type="pathway">
    <text evidence="1">Cofactor biosynthesis; NAD(+) biosynthesis.</text>
</comment>
<comment type="similarity">
    <text evidence="2">Belongs to the NAD synthetase family.</text>
</comment>
<organism evidence="10">
    <name type="scientific">mine drainage metagenome</name>
    <dbReference type="NCBI Taxonomy" id="410659"/>
    <lineage>
        <taxon>unclassified sequences</taxon>
        <taxon>metagenomes</taxon>
        <taxon>ecological metagenomes</taxon>
    </lineage>
</organism>
<feature type="domain" description="NAD/GMP synthase" evidence="9">
    <location>
        <begin position="30"/>
        <end position="116"/>
    </location>
</feature>
<accession>E6PPD9</accession>
<evidence type="ECO:0000259" key="9">
    <source>
        <dbReference type="Pfam" id="PF02540"/>
    </source>
</evidence>
<evidence type="ECO:0000256" key="3">
    <source>
        <dbReference type="ARBA" id="ARBA00022598"/>
    </source>
</evidence>
<dbReference type="HAMAP" id="MF_00193">
    <property type="entry name" value="NadE_ammonia_dep"/>
    <property type="match status" value="1"/>
</dbReference>
<evidence type="ECO:0000256" key="4">
    <source>
        <dbReference type="ARBA" id="ARBA00022723"/>
    </source>
</evidence>
<evidence type="ECO:0000256" key="2">
    <source>
        <dbReference type="ARBA" id="ARBA00005859"/>
    </source>
</evidence>
<dbReference type="PANTHER" id="PTHR23090">
    <property type="entry name" value="NH 3 /GLUTAMINE-DEPENDENT NAD + SYNTHETASE"/>
    <property type="match status" value="1"/>
</dbReference>
<sequence>MSATTQAATAPNPAVPLTPAVFALDCAAEVERIGQHLRTSLAAMRKRGVVLGLSGGVDSSVCAALAVHALGPGKVQGLLMPEQDSSPDSADLGAAVATQLGLRCATENIAPALAAIGCYRWRDDAIRTLFPDYDDAWKSKIAIAGGSAGKVHFFDLVVQAPNGPEQRARLPLREYLQIVAATSFKQRIRKTVEYFHADRLNYAVLGTPNRLEYDQGFFVKNGDGAADIKPIAHLYKTQVYALARHLGLPAAVCNAAPTTDTYSLPQSQDEFYFALPHAHMDLALWAHNHRRPAAELAAALGLSEERAASIYTEIEAKRRGTRYLHLRPQLVEAVAEVCPEDAP</sequence>
<gene>
    <name evidence="10" type="ORF">CARN2_2507</name>
</gene>
<dbReference type="InterPro" id="IPR022926">
    <property type="entry name" value="NH(3)-dep_NAD(+)_synth"/>
</dbReference>
<keyword evidence="5" id="KW-0547">Nucleotide-binding</keyword>
<dbReference type="Pfam" id="PF02540">
    <property type="entry name" value="NAD_synthase"/>
    <property type="match status" value="2"/>
</dbReference>
<dbReference type="GO" id="GO:0008795">
    <property type="term" value="F:NAD+ synthase activity"/>
    <property type="evidence" value="ECO:0007669"/>
    <property type="project" value="InterPro"/>
</dbReference>
<feature type="domain" description="NAD/GMP synthase" evidence="9">
    <location>
        <begin position="179"/>
        <end position="315"/>
    </location>
</feature>
<dbReference type="InterPro" id="IPR014729">
    <property type="entry name" value="Rossmann-like_a/b/a_fold"/>
</dbReference>
<dbReference type="PANTHER" id="PTHR23090:SF9">
    <property type="entry name" value="GLUTAMINE-DEPENDENT NAD(+) SYNTHETASE"/>
    <property type="match status" value="1"/>
</dbReference>
<evidence type="ECO:0000313" key="10">
    <source>
        <dbReference type="EMBL" id="CBH96791.1"/>
    </source>
</evidence>
<keyword evidence="6" id="KW-0067">ATP-binding</keyword>
<protein>
    <submittedName>
        <fullName evidence="10">Putative NH(3)-dependent NAD(+) synthetase</fullName>
    </submittedName>
</protein>
<reference evidence="10" key="1">
    <citation type="submission" date="2009-10" db="EMBL/GenBank/DDBJ databases">
        <title>Diversity of trophic interactions inside an arsenic-rich microbial ecosystem.</title>
        <authorList>
            <person name="Bertin P.N."/>
            <person name="Heinrich-Salmeron A."/>
            <person name="Pelletier E."/>
            <person name="Goulhen-Chollet F."/>
            <person name="Arsene-Ploetze F."/>
            <person name="Gallien S."/>
            <person name="Calteau A."/>
            <person name="Vallenet D."/>
            <person name="Casiot C."/>
            <person name="Chane-Woon-Ming B."/>
            <person name="Giloteaux L."/>
            <person name="Barakat M."/>
            <person name="Bonnefoy V."/>
            <person name="Bruneel O."/>
            <person name="Chandler M."/>
            <person name="Cleiss J."/>
            <person name="Duran R."/>
            <person name="Elbaz-Poulichet F."/>
            <person name="Fonknechten N."/>
            <person name="Lauga B."/>
            <person name="Mornico D."/>
            <person name="Ortet P."/>
            <person name="Schaeffer C."/>
            <person name="Siguier P."/>
            <person name="Alexander Thil Smith A."/>
            <person name="Van Dorsselaer A."/>
            <person name="Weissenbach J."/>
            <person name="Medigue C."/>
            <person name="Le Paslier D."/>
        </authorList>
    </citation>
    <scope>NUCLEOTIDE SEQUENCE</scope>
</reference>
<dbReference type="GO" id="GO:0005737">
    <property type="term" value="C:cytoplasm"/>
    <property type="evidence" value="ECO:0007669"/>
    <property type="project" value="InterPro"/>
</dbReference>
<dbReference type="UniPathway" id="UPA00253"/>
<keyword evidence="4" id="KW-0479">Metal-binding</keyword>
<evidence type="ECO:0000256" key="7">
    <source>
        <dbReference type="ARBA" id="ARBA00022842"/>
    </source>
</evidence>
<name>E6PPD9_9ZZZZ</name>
<dbReference type="NCBIfam" id="NF002048">
    <property type="entry name" value="PRK00876.1"/>
    <property type="match status" value="1"/>
</dbReference>
<dbReference type="GO" id="GO:0004359">
    <property type="term" value="F:glutaminase activity"/>
    <property type="evidence" value="ECO:0007669"/>
    <property type="project" value="InterPro"/>
</dbReference>
<dbReference type="CDD" id="cd00553">
    <property type="entry name" value="NAD_synthase"/>
    <property type="match status" value="1"/>
</dbReference>
<dbReference type="NCBIfam" id="TIGR00552">
    <property type="entry name" value="nadE"/>
    <property type="match status" value="1"/>
</dbReference>
<keyword evidence="8" id="KW-0520">NAD</keyword>
<dbReference type="GO" id="GO:0009435">
    <property type="term" value="P:NAD+ biosynthetic process"/>
    <property type="evidence" value="ECO:0007669"/>
    <property type="project" value="UniProtKB-UniPathway"/>
</dbReference>
<keyword evidence="3" id="KW-0436">Ligase</keyword>
<dbReference type="GO" id="GO:0003952">
    <property type="term" value="F:NAD+ synthase (glutamine-hydrolyzing) activity"/>
    <property type="evidence" value="ECO:0007669"/>
    <property type="project" value="InterPro"/>
</dbReference>
<dbReference type="InterPro" id="IPR022310">
    <property type="entry name" value="NAD/GMP_synthase"/>
</dbReference>
<evidence type="ECO:0000256" key="6">
    <source>
        <dbReference type="ARBA" id="ARBA00022840"/>
    </source>
</evidence>
<keyword evidence="7" id="KW-0460">Magnesium</keyword>